<keyword evidence="2" id="KW-1185">Reference proteome</keyword>
<name>A0A9W7AR52_9STRA</name>
<accession>A0A9W7AR52</accession>
<protein>
    <submittedName>
        <fullName evidence="1">Uncharacterized protein</fullName>
    </submittedName>
</protein>
<dbReference type="AlphaFoldDB" id="A0A9W7AR52"/>
<dbReference type="OrthoDB" id="10264456at2759"/>
<comment type="caution">
    <text evidence="1">The sequence shown here is derived from an EMBL/GenBank/DDBJ whole genome shotgun (WGS) entry which is preliminary data.</text>
</comment>
<reference evidence="2" key="1">
    <citation type="journal article" date="2023" name="Commun. Biol.">
        <title>Genome analysis of Parmales, the sister group of diatoms, reveals the evolutionary specialization of diatoms from phago-mixotrophs to photoautotrophs.</title>
        <authorList>
            <person name="Ban H."/>
            <person name="Sato S."/>
            <person name="Yoshikawa S."/>
            <person name="Yamada K."/>
            <person name="Nakamura Y."/>
            <person name="Ichinomiya M."/>
            <person name="Sato N."/>
            <person name="Blanc-Mathieu R."/>
            <person name="Endo H."/>
            <person name="Kuwata A."/>
            <person name="Ogata H."/>
        </authorList>
    </citation>
    <scope>NUCLEOTIDE SEQUENCE [LARGE SCALE GENOMIC DNA]</scope>
    <source>
        <strain evidence="2">NIES 3700</strain>
    </source>
</reference>
<proteinExistence type="predicted"/>
<gene>
    <name evidence="1" type="ORF">TrLO_g2670</name>
</gene>
<organism evidence="1 2">
    <name type="scientific">Triparma laevis f. longispina</name>
    <dbReference type="NCBI Taxonomy" id="1714387"/>
    <lineage>
        <taxon>Eukaryota</taxon>
        <taxon>Sar</taxon>
        <taxon>Stramenopiles</taxon>
        <taxon>Ochrophyta</taxon>
        <taxon>Bolidophyceae</taxon>
        <taxon>Parmales</taxon>
        <taxon>Triparmaceae</taxon>
        <taxon>Triparma</taxon>
    </lineage>
</organism>
<evidence type="ECO:0000313" key="1">
    <source>
        <dbReference type="EMBL" id="GMH76812.1"/>
    </source>
</evidence>
<dbReference type="Proteomes" id="UP001165122">
    <property type="component" value="Unassembled WGS sequence"/>
</dbReference>
<evidence type="ECO:0000313" key="2">
    <source>
        <dbReference type="Proteomes" id="UP001165122"/>
    </source>
</evidence>
<dbReference type="EMBL" id="BRXW01000781">
    <property type="protein sequence ID" value="GMH76812.1"/>
    <property type="molecule type" value="Genomic_DNA"/>
</dbReference>
<sequence>MFTDDFKRLLVDLVMGDMLMALRLATKLWKRVVDAFIDEGVESGAIIVRGSKAVAWPDDARKERLRLVTRVIFILNIRRSESLNACGPSILSLLISQRVLRASVKMPSTNAAV</sequence>